<dbReference type="SUPFAM" id="SSF55729">
    <property type="entry name" value="Acyl-CoA N-acyltransferases (Nat)"/>
    <property type="match status" value="1"/>
</dbReference>
<feature type="domain" description="N-acetyltransferase" evidence="3">
    <location>
        <begin position="14"/>
        <end position="166"/>
    </location>
</feature>
<dbReference type="PANTHER" id="PTHR43877:SF1">
    <property type="entry name" value="ACETYLTRANSFERASE"/>
    <property type="match status" value="1"/>
</dbReference>
<evidence type="ECO:0000313" key="5">
    <source>
        <dbReference type="Proteomes" id="UP000236178"/>
    </source>
</evidence>
<comment type="caution">
    <text evidence="4">The sequence shown here is derived from an EMBL/GenBank/DDBJ whole genome shotgun (WGS) entry which is preliminary data.</text>
</comment>
<evidence type="ECO:0000256" key="2">
    <source>
        <dbReference type="ARBA" id="ARBA00023315"/>
    </source>
</evidence>
<dbReference type="Proteomes" id="UP000236178">
    <property type="component" value="Unassembled WGS sequence"/>
</dbReference>
<dbReference type="EMBL" id="PJOS01000068">
    <property type="protein sequence ID" value="PKT69671.1"/>
    <property type="molecule type" value="Genomic_DNA"/>
</dbReference>
<dbReference type="Gene3D" id="3.40.630.30">
    <property type="match status" value="1"/>
</dbReference>
<dbReference type="RefSeq" id="WP_103552448.1">
    <property type="nucleotide sequence ID" value="NZ_JBHJSK010000007.1"/>
</dbReference>
<dbReference type="GO" id="GO:0016747">
    <property type="term" value="F:acyltransferase activity, transferring groups other than amino-acyl groups"/>
    <property type="evidence" value="ECO:0007669"/>
    <property type="project" value="InterPro"/>
</dbReference>
<evidence type="ECO:0000313" key="4">
    <source>
        <dbReference type="EMBL" id="PKT69671.1"/>
    </source>
</evidence>
<dbReference type="Pfam" id="PF00583">
    <property type="entry name" value="Acetyltransf_1"/>
    <property type="match status" value="1"/>
</dbReference>
<dbReference type="InterPro" id="IPR000182">
    <property type="entry name" value="GNAT_dom"/>
</dbReference>
<evidence type="ECO:0000259" key="3">
    <source>
        <dbReference type="PROSITE" id="PS51186"/>
    </source>
</evidence>
<dbReference type="PANTHER" id="PTHR43877">
    <property type="entry name" value="AMINOALKYLPHOSPHONATE N-ACETYLTRANSFERASE-RELATED-RELATED"/>
    <property type="match status" value="1"/>
</dbReference>
<dbReference type="PROSITE" id="PS51186">
    <property type="entry name" value="GNAT"/>
    <property type="match status" value="1"/>
</dbReference>
<dbReference type="InterPro" id="IPR050832">
    <property type="entry name" value="Bact_Acetyltransf"/>
</dbReference>
<keyword evidence="2" id="KW-0012">Acyltransferase</keyword>
<organism evidence="4 5">
    <name type="scientific">Streptomyces populi</name>
    <dbReference type="NCBI Taxonomy" id="2058924"/>
    <lineage>
        <taxon>Bacteria</taxon>
        <taxon>Bacillati</taxon>
        <taxon>Actinomycetota</taxon>
        <taxon>Actinomycetes</taxon>
        <taxon>Kitasatosporales</taxon>
        <taxon>Streptomycetaceae</taxon>
        <taxon>Streptomyces</taxon>
    </lineage>
</organism>
<name>A0A2I0SIB0_9ACTN</name>
<dbReference type="CDD" id="cd04301">
    <property type="entry name" value="NAT_SF"/>
    <property type="match status" value="1"/>
</dbReference>
<keyword evidence="5" id="KW-1185">Reference proteome</keyword>
<sequence length="166" mass="18836">MSQLTLTPLRFSPEEIAEVVGLYASNPEYCRAAGEYDPERVPADRVEADLREEAGTEGCEVLLARDERNRAVGLVCLFDRHPVDGHPWIGLLLVHGSLHRQRIGGRLAGLVEERYRREGRDGIRLAVLENTPESSAFWTSLGWQEIDRRTDRQHGRPCIVMHKRLA</sequence>
<dbReference type="InterPro" id="IPR016181">
    <property type="entry name" value="Acyl_CoA_acyltransferase"/>
</dbReference>
<gene>
    <name evidence="4" type="ORF">CW362_28345</name>
</gene>
<dbReference type="AlphaFoldDB" id="A0A2I0SIB0"/>
<keyword evidence="1 4" id="KW-0808">Transferase</keyword>
<accession>A0A2I0SIB0</accession>
<reference evidence="4 5" key="1">
    <citation type="submission" date="2017-12" db="EMBL/GenBank/DDBJ databases">
        <title>Streptomyces populusis sp. nov., a novel endophytic actinobacterium isolated from stems of Populus adenopoda Maxim.</title>
        <authorList>
            <person name="Wang Z."/>
        </authorList>
    </citation>
    <scope>NUCLEOTIDE SEQUENCE [LARGE SCALE GENOMIC DNA]</scope>
    <source>
        <strain evidence="4 5">A249</strain>
    </source>
</reference>
<protein>
    <submittedName>
        <fullName evidence="4">GNAT family N-acetyltransferase</fullName>
    </submittedName>
</protein>
<proteinExistence type="predicted"/>
<evidence type="ECO:0000256" key="1">
    <source>
        <dbReference type="ARBA" id="ARBA00022679"/>
    </source>
</evidence>
<dbReference type="OrthoDB" id="4458448at2"/>